<dbReference type="Proteomes" id="UP000280296">
    <property type="component" value="Unassembled WGS sequence"/>
</dbReference>
<accession>A0A432MPJ3</accession>
<evidence type="ECO:0000313" key="3">
    <source>
        <dbReference type="Proteomes" id="UP000280296"/>
    </source>
</evidence>
<keyword evidence="3" id="KW-1185">Reference proteome</keyword>
<gene>
    <name evidence="2" type="ORF">TsocGM_04960</name>
</gene>
<sequence>MKGSYTLVRPSTNEKGSIKENGSFAFDHGFERVRFVRSSAAAGHAIEQEFVYCVGDRSAFMLVRSVGSPAWVVEGIGTTPSDKARYNSVFGVYAKAHYSLRGTPLSQIVKGPSFVPTDAELIDQNGHEIMRVTAEFGSKVKEYFVIDFDVGMGWVVSSIDYRSDFSKGSRIDIKYGDIIDGFYTPELVTIRDAEGATVECHFSGWTFEPTPESEFNMEYFGLPDLATEARRSGRSLTFWFVTLAMTSLIAATILRVSLWRGAASKHT</sequence>
<reference evidence="2 3" key="2">
    <citation type="submission" date="2019-01" db="EMBL/GenBank/DDBJ databases">
        <title>Tautonia sociabilis, a novel thermotolerant planctomycete of Isosphaeraceae family, isolated from a 4000 m deep subterranean habitat.</title>
        <authorList>
            <person name="Kovaleva O.L."/>
            <person name="Elcheninov A.G."/>
            <person name="Van Heerden E."/>
            <person name="Toshchakov S.V."/>
            <person name="Novikov A."/>
            <person name="Bonch-Osmolovskaya E.A."/>
            <person name="Kublanov I.V."/>
        </authorList>
    </citation>
    <scope>NUCLEOTIDE SEQUENCE [LARGE SCALE GENOMIC DNA]</scope>
    <source>
        <strain evidence="2 3">GM2012</strain>
    </source>
</reference>
<evidence type="ECO:0000256" key="1">
    <source>
        <dbReference type="SAM" id="Phobius"/>
    </source>
</evidence>
<dbReference type="RefSeq" id="WP_126724199.1">
    <property type="nucleotide sequence ID" value="NZ_RYZH01000006.1"/>
</dbReference>
<keyword evidence="1" id="KW-0812">Transmembrane</keyword>
<dbReference type="AlphaFoldDB" id="A0A432MPJ3"/>
<organism evidence="2 3">
    <name type="scientific">Tautonia sociabilis</name>
    <dbReference type="NCBI Taxonomy" id="2080755"/>
    <lineage>
        <taxon>Bacteria</taxon>
        <taxon>Pseudomonadati</taxon>
        <taxon>Planctomycetota</taxon>
        <taxon>Planctomycetia</taxon>
        <taxon>Isosphaerales</taxon>
        <taxon>Isosphaeraceae</taxon>
        <taxon>Tautonia</taxon>
    </lineage>
</organism>
<keyword evidence="1" id="KW-0472">Membrane</keyword>
<comment type="caution">
    <text evidence="2">The sequence shown here is derived from an EMBL/GenBank/DDBJ whole genome shotgun (WGS) entry which is preliminary data.</text>
</comment>
<keyword evidence="1" id="KW-1133">Transmembrane helix</keyword>
<protein>
    <submittedName>
        <fullName evidence="2">Uncharacterized protein</fullName>
    </submittedName>
</protein>
<proteinExistence type="predicted"/>
<name>A0A432MPJ3_9BACT</name>
<dbReference type="EMBL" id="RYZH01000006">
    <property type="protein sequence ID" value="RUL88948.1"/>
    <property type="molecule type" value="Genomic_DNA"/>
</dbReference>
<feature type="transmembrane region" description="Helical" evidence="1">
    <location>
        <begin position="236"/>
        <end position="258"/>
    </location>
</feature>
<evidence type="ECO:0000313" key="2">
    <source>
        <dbReference type="EMBL" id="RUL88948.1"/>
    </source>
</evidence>
<reference evidence="2 3" key="1">
    <citation type="submission" date="2018-12" db="EMBL/GenBank/DDBJ databases">
        <authorList>
            <person name="Toschakov S.V."/>
        </authorList>
    </citation>
    <scope>NUCLEOTIDE SEQUENCE [LARGE SCALE GENOMIC DNA]</scope>
    <source>
        <strain evidence="2 3">GM2012</strain>
    </source>
</reference>